<evidence type="ECO:0000256" key="7">
    <source>
        <dbReference type="SAM" id="Phobius"/>
    </source>
</evidence>
<accession>A0AAV9JSI4</accession>
<evidence type="ECO:0000256" key="1">
    <source>
        <dbReference type="ARBA" id="ARBA00004141"/>
    </source>
</evidence>
<keyword evidence="4 7" id="KW-1133">Transmembrane helix</keyword>
<keyword evidence="3 7" id="KW-0812">Transmembrane</keyword>
<feature type="transmembrane region" description="Helical" evidence="7">
    <location>
        <begin position="228"/>
        <end position="250"/>
    </location>
</feature>
<comment type="caution">
    <text evidence="8">The sequence shown here is derived from an EMBL/GenBank/DDBJ whole genome shotgun (WGS) entry which is preliminary data.</text>
</comment>
<keyword evidence="5 7" id="KW-0472">Membrane</keyword>
<organism evidence="8 9">
    <name type="scientific">Oleoguttula mirabilis</name>
    <dbReference type="NCBI Taxonomy" id="1507867"/>
    <lineage>
        <taxon>Eukaryota</taxon>
        <taxon>Fungi</taxon>
        <taxon>Dikarya</taxon>
        <taxon>Ascomycota</taxon>
        <taxon>Pezizomycotina</taxon>
        <taxon>Dothideomycetes</taxon>
        <taxon>Dothideomycetidae</taxon>
        <taxon>Mycosphaerellales</taxon>
        <taxon>Teratosphaeriaceae</taxon>
        <taxon>Oleoguttula</taxon>
    </lineage>
</organism>
<protein>
    <recommendedName>
        <fullName evidence="10">Amino acid transporter</fullName>
    </recommendedName>
</protein>
<feature type="transmembrane region" description="Helical" evidence="7">
    <location>
        <begin position="411"/>
        <end position="431"/>
    </location>
</feature>
<evidence type="ECO:0008006" key="10">
    <source>
        <dbReference type="Google" id="ProtNLM"/>
    </source>
</evidence>
<evidence type="ECO:0000256" key="3">
    <source>
        <dbReference type="ARBA" id="ARBA00022692"/>
    </source>
</evidence>
<feature type="transmembrane region" description="Helical" evidence="7">
    <location>
        <begin position="437"/>
        <end position="463"/>
    </location>
</feature>
<keyword evidence="2" id="KW-0813">Transport</keyword>
<keyword evidence="9" id="KW-1185">Reference proteome</keyword>
<dbReference type="InterPro" id="IPR002293">
    <property type="entry name" value="AA/rel_permease1"/>
</dbReference>
<evidence type="ECO:0000256" key="4">
    <source>
        <dbReference type="ARBA" id="ARBA00022989"/>
    </source>
</evidence>
<evidence type="ECO:0000313" key="8">
    <source>
        <dbReference type="EMBL" id="KAK4548620.1"/>
    </source>
</evidence>
<feature type="transmembrane region" description="Helical" evidence="7">
    <location>
        <begin position="79"/>
        <end position="99"/>
    </location>
</feature>
<feature type="transmembrane region" description="Helical" evidence="7">
    <location>
        <begin position="111"/>
        <end position="131"/>
    </location>
</feature>
<dbReference type="Proteomes" id="UP001324427">
    <property type="component" value="Unassembled WGS sequence"/>
</dbReference>
<feature type="compositionally biased region" description="Basic and acidic residues" evidence="6">
    <location>
        <begin position="27"/>
        <end position="37"/>
    </location>
</feature>
<dbReference type="PANTHER" id="PTHR45649:SF4">
    <property type="entry name" value="TRANSPORTER, PUTATIVE (EUROFUNG)-RELATED"/>
    <property type="match status" value="1"/>
</dbReference>
<dbReference type="PIRSF" id="PIRSF006060">
    <property type="entry name" value="AA_transporter"/>
    <property type="match status" value="1"/>
</dbReference>
<gene>
    <name evidence="8" type="ORF">LTR36_009530</name>
</gene>
<feature type="transmembrane region" description="Helical" evidence="7">
    <location>
        <begin position="512"/>
        <end position="533"/>
    </location>
</feature>
<dbReference type="PANTHER" id="PTHR45649">
    <property type="entry name" value="AMINO-ACID PERMEASE BAT1"/>
    <property type="match status" value="1"/>
</dbReference>
<evidence type="ECO:0000313" key="9">
    <source>
        <dbReference type="Proteomes" id="UP001324427"/>
    </source>
</evidence>
<dbReference type="EMBL" id="JAVFHQ010000007">
    <property type="protein sequence ID" value="KAK4548620.1"/>
    <property type="molecule type" value="Genomic_DNA"/>
</dbReference>
<feature type="transmembrane region" description="Helical" evidence="7">
    <location>
        <begin position="311"/>
        <end position="332"/>
    </location>
</feature>
<feature type="transmembrane region" description="Helical" evidence="7">
    <location>
        <begin position="202"/>
        <end position="221"/>
    </location>
</feature>
<feature type="transmembrane region" description="Helical" evidence="7">
    <location>
        <begin position="270"/>
        <end position="290"/>
    </location>
</feature>
<dbReference type="GO" id="GO:0016020">
    <property type="term" value="C:membrane"/>
    <property type="evidence" value="ECO:0007669"/>
    <property type="project" value="UniProtKB-SubCell"/>
</dbReference>
<feature type="transmembrane region" description="Helical" evidence="7">
    <location>
        <begin position="363"/>
        <end position="384"/>
    </location>
</feature>
<dbReference type="Pfam" id="PF13520">
    <property type="entry name" value="AA_permease_2"/>
    <property type="match status" value="1"/>
</dbReference>
<evidence type="ECO:0000256" key="2">
    <source>
        <dbReference type="ARBA" id="ARBA00022448"/>
    </source>
</evidence>
<name>A0AAV9JSI4_9PEZI</name>
<dbReference type="AlphaFoldDB" id="A0AAV9JSI4"/>
<evidence type="ECO:0000256" key="5">
    <source>
        <dbReference type="ARBA" id="ARBA00023136"/>
    </source>
</evidence>
<sequence length="556" mass="60613">MPHRPGFGRQGTDADPTGSSTQYELQDALKSDIDHGTSHVRVQETNSDPEYRGPDFTYNDQQDMHRLGKKQELRRNFRFTSILGFVAIAMGTWEVILSATAAGLTNGGTGGMIWMFVGSFFCFGTVVLSLAEMSSMAPTAGGQYHWASEFAPRSKQKVISYISGWMSTLSWQCGTCSGMFLLGIEIQGLISINHASYEPQPYQGYLFVILMVTLGLLLNTWGAKQLPLIEGIILVFHIFGFAAVLIVLWVLSPKNTAHEVFTNFENNGGWSKIGLSMLVGQVTSIYGLIGSDGAAHMAEETKDAAIIVPQVMYWSYLLNGAMGFVMLVTYCFCLTDVDSALKSVSGFPFIYVFQTGTGSNGGATGLTAIIIILGLAGATSFFASTSRQTFAFARDKGLPGHKWIGAVHPRLLIPLNAILVTYGFTILLSLINLGSTIAFNAIISLQLLALMSTYAISIGCLALKRLRHEPLPACRWSLGRFGLPINIFAFFYSCFSIVFVCFPVSTPVVASSMNYAIVMFTGVMAIAGVYYAVYARHVYEGPVVFVQDRPLEELAM</sequence>
<evidence type="ECO:0000256" key="6">
    <source>
        <dbReference type="SAM" id="MobiDB-lite"/>
    </source>
</evidence>
<proteinExistence type="predicted"/>
<comment type="subcellular location">
    <subcellularLocation>
        <location evidence="1">Membrane</location>
        <topology evidence="1">Multi-pass membrane protein</topology>
    </subcellularLocation>
</comment>
<feature type="transmembrane region" description="Helical" evidence="7">
    <location>
        <begin position="158"/>
        <end position="182"/>
    </location>
</feature>
<reference evidence="8 9" key="1">
    <citation type="submission" date="2021-11" db="EMBL/GenBank/DDBJ databases">
        <title>Black yeast isolated from Biological Soil Crust.</title>
        <authorList>
            <person name="Kurbessoian T."/>
        </authorList>
    </citation>
    <scope>NUCLEOTIDE SEQUENCE [LARGE SCALE GENOMIC DNA]</scope>
    <source>
        <strain evidence="8 9">CCFEE 5522</strain>
    </source>
</reference>
<dbReference type="Gene3D" id="1.20.1740.10">
    <property type="entry name" value="Amino acid/polyamine transporter I"/>
    <property type="match status" value="1"/>
</dbReference>
<feature type="region of interest" description="Disordered" evidence="6">
    <location>
        <begin position="1"/>
        <end position="60"/>
    </location>
</feature>
<dbReference type="GO" id="GO:0022857">
    <property type="term" value="F:transmembrane transporter activity"/>
    <property type="evidence" value="ECO:0007669"/>
    <property type="project" value="InterPro"/>
</dbReference>
<feature type="transmembrane region" description="Helical" evidence="7">
    <location>
        <begin position="483"/>
        <end position="506"/>
    </location>
</feature>